<dbReference type="PROSITE" id="PS01182">
    <property type="entry name" value="GLYCOSYL_HYDROL_F35"/>
    <property type="match status" value="1"/>
</dbReference>
<gene>
    <name evidence="12" type="ORF">GRF29_164g1178803</name>
</gene>
<proteinExistence type="inferred from homology"/>
<feature type="chain" id="PRO_5042968888" description="Beta-galactosidase" evidence="10">
    <location>
        <begin position="23"/>
        <end position="940"/>
    </location>
</feature>
<dbReference type="EMBL" id="WVTA01000015">
    <property type="protein sequence ID" value="KAK3201945.1"/>
    <property type="molecule type" value="Genomic_DNA"/>
</dbReference>
<comment type="similarity">
    <text evidence="2 9">Belongs to the glycosyl hydrolase 35 family.</text>
</comment>
<dbReference type="InterPro" id="IPR017853">
    <property type="entry name" value="GH"/>
</dbReference>
<dbReference type="InterPro" id="IPR025972">
    <property type="entry name" value="BetaGal_dom3"/>
</dbReference>
<protein>
    <recommendedName>
        <fullName evidence="3 8">Beta-galactosidase</fullName>
        <ecNumber evidence="3 8">3.2.1.23</ecNumber>
    </recommendedName>
</protein>
<dbReference type="Pfam" id="PF10435">
    <property type="entry name" value="BetaGal_dom2"/>
    <property type="match status" value="1"/>
</dbReference>
<comment type="caution">
    <text evidence="12">The sequence shown here is derived from an EMBL/GenBank/DDBJ whole genome shotgun (WGS) entry which is preliminary data.</text>
</comment>
<dbReference type="PANTHER" id="PTHR23421">
    <property type="entry name" value="BETA-GALACTOSIDASE RELATED"/>
    <property type="match status" value="1"/>
</dbReference>
<keyword evidence="13" id="KW-1185">Reference proteome</keyword>
<dbReference type="FunFam" id="2.60.120.260:FF:000065">
    <property type="entry name" value="Beta-galactosidase A"/>
    <property type="match status" value="1"/>
</dbReference>
<dbReference type="Proteomes" id="UP001280581">
    <property type="component" value="Unassembled WGS sequence"/>
</dbReference>
<comment type="catalytic activity">
    <reaction evidence="1 8">
        <text>Hydrolysis of terminal non-reducing beta-D-galactose residues in beta-D-galactosides.</text>
        <dbReference type="EC" id="3.2.1.23"/>
    </reaction>
</comment>
<keyword evidence="6" id="KW-0325">Glycoprotein</keyword>
<dbReference type="GO" id="GO:0004565">
    <property type="term" value="F:beta-galactosidase activity"/>
    <property type="evidence" value="ECO:0007669"/>
    <property type="project" value="UniProtKB-EC"/>
</dbReference>
<dbReference type="InterPro" id="IPR025300">
    <property type="entry name" value="BetaGal_jelly_roll_dom"/>
</dbReference>
<evidence type="ECO:0000256" key="1">
    <source>
        <dbReference type="ARBA" id="ARBA00001412"/>
    </source>
</evidence>
<evidence type="ECO:0000256" key="4">
    <source>
        <dbReference type="ARBA" id="ARBA00022729"/>
    </source>
</evidence>
<keyword evidence="4 10" id="KW-0732">Signal</keyword>
<dbReference type="PRINTS" id="PR00742">
    <property type="entry name" value="GLHYDRLASE35"/>
</dbReference>
<feature type="non-terminal residue" evidence="12">
    <location>
        <position position="940"/>
    </location>
</feature>
<dbReference type="Gene3D" id="2.60.120.260">
    <property type="entry name" value="Galactose-binding domain-like"/>
    <property type="match status" value="2"/>
</dbReference>
<dbReference type="FunFam" id="2.102.20.10:FF:000001">
    <property type="entry name" value="Beta-galactosidase A"/>
    <property type="match status" value="1"/>
</dbReference>
<dbReference type="SUPFAM" id="SSF117100">
    <property type="entry name" value="Beta-galactosidase LacA, domain 3"/>
    <property type="match status" value="1"/>
</dbReference>
<evidence type="ECO:0000256" key="9">
    <source>
        <dbReference type="RuleBase" id="RU003679"/>
    </source>
</evidence>
<dbReference type="Pfam" id="PF13364">
    <property type="entry name" value="BetaGal_ABD2"/>
    <property type="match status" value="2"/>
</dbReference>
<dbReference type="InterPro" id="IPR031330">
    <property type="entry name" value="Gly_Hdrlase_35_cat"/>
</dbReference>
<dbReference type="SUPFAM" id="SSF51011">
    <property type="entry name" value="Glycosyl hydrolase domain"/>
    <property type="match status" value="1"/>
</dbReference>
<dbReference type="SUPFAM" id="SSF49785">
    <property type="entry name" value="Galactose-binding domain-like"/>
    <property type="match status" value="2"/>
</dbReference>
<dbReference type="InterPro" id="IPR018954">
    <property type="entry name" value="Betagal_dom2"/>
</dbReference>
<evidence type="ECO:0000256" key="7">
    <source>
        <dbReference type="ARBA" id="ARBA00023295"/>
    </source>
</evidence>
<evidence type="ECO:0000313" key="13">
    <source>
        <dbReference type="Proteomes" id="UP001280581"/>
    </source>
</evidence>
<organism evidence="12 13">
    <name type="scientific">Pseudopithomyces chartarum</name>
    <dbReference type="NCBI Taxonomy" id="1892770"/>
    <lineage>
        <taxon>Eukaryota</taxon>
        <taxon>Fungi</taxon>
        <taxon>Dikarya</taxon>
        <taxon>Ascomycota</taxon>
        <taxon>Pezizomycotina</taxon>
        <taxon>Dothideomycetes</taxon>
        <taxon>Pleosporomycetidae</taxon>
        <taxon>Pleosporales</taxon>
        <taxon>Massarineae</taxon>
        <taxon>Didymosphaeriaceae</taxon>
        <taxon>Pseudopithomyces</taxon>
    </lineage>
</organism>
<reference evidence="12 13" key="1">
    <citation type="submission" date="2021-02" db="EMBL/GenBank/DDBJ databases">
        <title>Genome assembly of Pseudopithomyces chartarum.</title>
        <authorList>
            <person name="Jauregui R."/>
            <person name="Singh J."/>
            <person name="Voisey C."/>
        </authorList>
    </citation>
    <scope>NUCLEOTIDE SEQUENCE [LARGE SCALE GENOMIC DNA]</scope>
    <source>
        <strain evidence="12 13">AGR01</strain>
    </source>
</reference>
<accession>A0AAN6LSF5</accession>
<feature type="domain" description="Beta-galactosidase" evidence="11">
    <location>
        <begin position="392"/>
        <end position="569"/>
    </location>
</feature>
<evidence type="ECO:0000256" key="8">
    <source>
        <dbReference type="RuleBase" id="RU000675"/>
    </source>
</evidence>
<dbReference type="Gene3D" id="3.20.20.80">
    <property type="entry name" value="Glycosidases"/>
    <property type="match status" value="1"/>
</dbReference>
<dbReference type="SMART" id="SM01029">
    <property type="entry name" value="BetaGal_dom2"/>
    <property type="match status" value="1"/>
</dbReference>
<dbReference type="GO" id="GO:0005975">
    <property type="term" value="P:carbohydrate metabolic process"/>
    <property type="evidence" value="ECO:0007669"/>
    <property type="project" value="InterPro"/>
</dbReference>
<dbReference type="InterPro" id="IPR019801">
    <property type="entry name" value="Glyco_hydro_35_CS"/>
</dbReference>
<dbReference type="SUPFAM" id="SSF51445">
    <property type="entry name" value="(Trans)glycosidases"/>
    <property type="match status" value="1"/>
</dbReference>
<dbReference type="Pfam" id="PF01301">
    <property type="entry name" value="Glyco_hydro_35"/>
    <property type="match status" value="1"/>
</dbReference>
<evidence type="ECO:0000313" key="12">
    <source>
        <dbReference type="EMBL" id="KAK3201945.1"/>
    </source>
</evidence>
<keyword evidence="5 8" id="KW-0378">Hydrolase</keyword>
<evidence type="ECO:0000256" key="6">
    <source>
        <dbReference type="ARBA" id="ARBA00023180"/>
    </source>
</evidence>
<dbReference type="Gene3D" id="2.102.20.10">
    <property type="entry name" value="Beta-galactosidase, domain 2"/>
    <property type="match status" value="1"/>
</dbReference>
<dbReference type="InterPro" id="IPR001944">
    <property type="entry name" value="Glycoside_Hdrlase_35"/>
</dbReference>
<sequence length="940" mass="103572">MRVSQFLQRFALLLFGSDIVTGRALSGLPRDLIIHEERALQDIVTWDEHSLFVHGKRVNFWGGEFHPFRLPVPGLWLDIFQKIKAMGYNGVSFYSAWVLHEPKPGSFKAEGLFDWEPYFEAAKQAGIYLVARPGPYINAEVHGGGFPGWLQRIKGNLRTPDADYQAASKHYIESITPILAKAQITNGGPIILFQPENEYSKGMNNVTFPDADYMNGLMKQFRDLGIVVPFINNVAWPSGINAPGTDAPVDIYGHNSYPLGMNCSDPTNWADGGLPSNWRKTHLEQSPNTPYLLVEYQGGAFQPWGGDGFEKCAEFINHEFERVFYKNNIAVGATISNYYMTFGGTNWGNLGHADGYTSYDYGAAITEERQVHREKYSEAKLIANFVAASGDALASATAGFNQTGIFADSTDITVTPLVGKKTKFFVTRQVKYNSMRSVTYKLKLPTSAGNITIPQLGGTLSIHGRDSKIHVTDYPVGDYNILYSSAEIFTWKKHGDRTTLVVYGGPNERHELAVSNTSGATALEGSGIKFSNRNKNTILHWESNPDRRVVRIGSNLYIVILDRNSAYDYWTVSSDATKYPHELTPSSELIVKAGYLLRTASISGSTIHLKGDINATTTVEIVAGAHKGINGLTFNGDKLKTNLDRNGFLKANVKFSAPKINLPSLNSLPWKSIDTLPELRADYDDSTWPNADHTETNNTYWPLTTPTVLWGAEYGFHAGSLVTRGHFVATGSETVLHLNVSGGSGFAFSAWVNSTFIGSWSGAGDVRIANLTLDVPKLNKGKNYVITVFTDNMGHNGNWNVGFNEMKTPRGIIGYSFPGHTPVTANGTSRAPDGISWKITGNLGGEDYRGSVRGSLNEGALFIERNGYHLPSAPTSSWKRSSGPTSTLSKPGITFYTTTFDLDIPFNWDVPLSFVFHGDDFNGQGKGWRAQLWVNGYQFG</sequence>
<dbReference type="EC" id="3.2.1.23" evidence="3 8"/>
<evidence type="ECO:0000256" key="2">
    <source>
        <dbReference type="ARBA" id="ARBA00009809"/>
    </source>
</evidence>
<feature type="signal peptide" evidence="10">
    <location>
        <begin position="1"/>
        <end position="22"/>
    </location>
</feature>
<evidence type="ECO:0000256" key="5">
    <source>
        <dbReference type="ARBA" id="ARBA00022801"/>
    </source>
</evidence>
<evidence type="ECO:0000259" key="11">
    <source>
        <dbReference type="SMART" id="SM01029"/>
    </source>
</evidence>
<dbReference type="InterPro" id="IPR037110">
    <property type="entry name" value="Betagal_dom2_sf"/>
</dbReference>
<name>A0AAN6LSF5_9PLEO</name>
<dbReference type="FunFam" id="3.20.20.80:FF:000040">
    <property type="entry name" value="Beta-galactosidase A"/>
    <property type="match status" value="1"/>
</dbReference>
<dbReference type="AlphaFoldDB" id="A0AAN6LSF5"/>
<evidence type="ECO:0000256" key="3">
    <source>
        <dbReference type="ARBA" id="ARBA00012756"/>
    </source>
</evidence>
<dbReference type="InterPro" id="IPR036833">
    <property type="entry name" value="BetaGal_dom3_sf"/>
</dbReference>
<dbReference type="InterPro" id="IPR008979">
    <property type="entry name" value="Galactose-bd-like_sf"/>
</dbReference>
<dbReference type="Pfam" id="PF13363">
    <property type="entry name" value="BetaGal_dom3"/>
    <property type="match status" value="1"/>
</dbReference>
<keyword evidence="7 8" id="KW-0326">Glycosidase</keyword>
<evidence type="ECO:0000256" key="10">
    <source>
        <dbReference type="SAM" id="SignalP"/>
    </source>
</evidence>
<dbReference type="Gene3D" id="2.60.390.10">
    <property type="entry name" value="Beta-galactosidase, domain 3"/>
    <property type="match status" value="1"/>
</dbReference>